<dbReference type="NCBIfam" id="TIGR02232">
    <property type="entry name" value="myxo_disulf_rpt"/>
    <property type="match status" value="1"/>
</dbReference>
<keyword evidence="1 4" id="KW-0732">Signal</keyword>
<accession>A0A7S0EYN5</accession>
<evidence type="ECO:0000256" key="1">
    <source>
        <dbReference type="ARBA" id="ARBA00022729"/>
    </source>
</evidence>
<name>A0A7S0EYN5_9CRYP</name>
<organism evidence="5">
    <name type="scientific">Hanusia phi</name>
    <dbReference type="NCBI Taxonomy" id="3032"/>
    <lineage>
        <taxon>Eukaryota</taxon>
        <taxon>Cryptophyceae</taxon>
        <taxon>Pyrenomonadales</taxon>
        <taxon>Geminigeraceae</taxon>
        <taxon>Hanusia</taxon>
    </lineage>
</organism>
<feature type="signal peptide" evidence="4">
    <location>
        <begin position="1"/>
        <end position="25"/>
    </location>
</feature>
<keyword evidence="3" id="KW-1015">Disulfide bond</keyword>
<evidence type="ECO:0000256" key="2">
    <source>
        <dbReference type="ARBA" id="ARBA00022737"/>
    </source>
</evidence>
<dbReference type="EMBL" id="HBEO01026091">
    <property type="protein sequence ID" value="CAD8497222.1"/>
    <property type="molecule type" value="Transcribed_RNA"/>
</dbReference>
<dbReference type="AlphaFoldDB" id="A0A7S0EYN5"/>
<evidence type="ECO:0000256" key="4">
    <source>
        <dbReference type="SAM" id="SignalP"/>
    </source>
</evidence>
<dbReference type="Pfam" id="PF13948">
    <property type="entry name" value="DUF4215"/>
    <property type="match status" value="1"/>
</dbReference>
<feature type="chain" id="PRO_5031108226" evidence="4">
    <location>
        <begin position="26"/>
        <end position="392"/>
    </location>
</feature>
<keyword evidence="2" id="KW-0677">Repeat</keyword>
<gene>
    <name evidence="5" type="ORF">HPHI1048_LOCUS17564</name>
</gene>
<proteinExistence type="predicted"/>
<reference evidence="5" key="1">
    <citation type="submission" date="2021-01" db="EMBL/GenBank/DDBJ databases">
        <authorList>
            <person name="Corre E."/>
            <person name="Pelletier E."/>
            <person name="Niang G."/>
            <person name="Scheremetjew M."/>
            <person name="Finn R."/>
            <person name="Kale V."/>
            <person name="Holt S."/>
            <person name="Cochrane G."/>
            <person name="Meng A."/>
            <person name="Brown T."/>
            <person name="Cohen L."/>
        </authorList>
    </citation>
    <scope>NUCLEOTIDE SEQUENCE</scope>
    <source>
        <strain evidence="5">CCMP325</strain>
    </source>
</reference>
<sequence length="392" mass="42105">MQIKRTDKILLTLFLGIATLCFCSGALCGDGIVQGAEQCDDGNTISHDGCSSTCVIESIAVQTWYSNSSCEGKIVKAVVFNNREWRTPTSPTDWRLPGLCSSGIHCECPDGTPSCSDGSQPDQCICQSVTCARMVKTFSMGCMAYPANSSNASFFYNTLCYSSFPNFSSTDQRSVSGSFLISKGWRLTRSSSSSGAVKADISAWELARARAIASSYPDVWHVWATKTCLPSQNNLLPEGPASSPLYEYHDNVQQRAKLGCSDMSCSSCERNLYIANYVCNQSLTCQVLSPGSCRVCTGGVADTKLEGFAVWPGPPAPQPYKCAPCSQAPSNYFYRNTECQAGKGCGSCGLDLPSWPVVFWPGMACGACGQQDAPETACGNPRQGGKPYTWIN</sequence>
<dbReference type="InterPro" id="IPR011936">
    <property type="entry name" value="Myxo_disulph_rpt"/>
</dbReference>
<evidence type="ECO:0000256" key="3">
    <source>
        <dbReference type="ARBA" id="ARBA00023157"/>
    </source>
</evidence>
<protein>
    <submittedName>
        <fullName evidence="5">Uncharacterized protein</fullName>
    </submittedName>
</protein>
<evidence type="ECO:0000313" key="5">
    <source>
        <dbReference type="EMBL" id="CAD8497222.1"/>
    </source>
</evidence>